<dbReference type="InterPro" id="IPR023026">
    <property type="entry name" value="Trp_synth_beta/beta-like"/>
</dbReference>
<name>A0A382ULA0_9ZZZZ</name>
<protein>
    <recommendedName>
        <fullName evidence="4">Tryptophan synthase beta chain-like PALP domain-containing protein</fullName>
    </recommendedName>
</protein>
<dbReference type="SUPFAM" id="SSF53686">
    <property type="entry name" value="Tryptophan synthase beta subunit-like PLP-dependent enzymes"/>
    <property type="match status" value="1"/>
</dbReference>
<evidence type="ECO:0000256" key="2">
    <source>
        <dbReference type="ARBA" id="ARBA00022898"/>
    </source>
</evidence>
<dbReference type="InterPro" id="IPR036052">
    <property type="entry name" value="TrpB-like_PALP_sf"/>
</dbReference>
<dbReference type="EMBL" id="UINC01145056">
    <property type="protein sequence ID" value="SVD34952.1"/>
    <property type="molecule type" value="Genomic_DNA"/>
</dbReference>
<sequence>MSDQIKFFLEENKMPKTWYNIAADLPKPLSPVLHPGTLKPVGPDDLAPLFPMALIGQEVSQEREIEIPEPVREIYKQWRPSPLYRARRLEKALDTPAKIYYKYEGVSPTGSHKPN</sequence>
<dbReference type="Gene3D" id="3.40.50.1100">
    <property type="match status" value="2"/>
</dbReference>
<evidence type="ECO:0008006" key="4">
    <source>
        <dbReference type="Google" id="ProtNLM"/>
    </source>
</evidence>
<dbReference type="GO" id="GO:0005737">
    <property type="term" value="C:cytoplasm"/>
    <property type="evidence" value="ECO:0007669"/>
    <property type="project" value="TreeGrafter"/>
</dbReference>
<gene>
    <name evidence="3" type="ORF">METZ01_LOCUS387806</name>
</gene>
<evidence type="ECO:0000313" key="3">
    <source>
        <dbReference type="EMBL" id="SVD34952.1"/>
    </source>
</evidence>
<keyword evidence="2" id="KW-0663">Pyridoxal phosphate</keyword>
<dbReference type="PANTHER" id="PTHR48077:SF6">
    <property type="entry name" value="TRYPTOPHAN SYNTHASE"/>
    <property type="match status" value="1"/>
</dbReference>
<dbReference type="GO" id="GO:0052684">
    <property type="term" value="F:L-serine hydro-lyase (adding indole, L-tryptophan-forming) activity"/>
    <property type="evidence" value="ECO:0007669"/>
    <property type="project" value="TreeGrafter"/>
</dbReference>
<evidence type="ECO:0000256" key="1">
    <source>
        <dbReference type="ARBA" id="ARBA00001933"/>
    </source>
</evidence>
<feature type="non-terminal residue" evidence="3">
    <location>
        <position position="115"/>
    </location>
</feature>
<proteinExistence type="predicted"/>
<organism evidence="3">
    <name type="scientific">marine metagenome</name>
    <dbReference type="NCBI Taxonomy" id="408172"/>
    <lineage>
        <taxon>unclassified sequences</taxon>
        <taxon>metagenomes</taxon>
        <taxon>ecological metagenomes</taxon>
    </lineage>
</organism>
<dbReference type="AlphaFoldDB" id="A0A382ULA0"/>
<dbReference type="PANTHER" id="PTHR48077">
    <property type="entry name" value="TRYPTOPHAN SYNTHASE-RELATED"/>
    <property type="match status" value="1"/>
</dbReference>
<reference evidence="3" key="1">
    <citation type="submission" date="2018-05" db="EMBL/GenBank/DDBJ databases">
        <authorList>
            <person name="Lanie J.A."/>
            <person name="Ng W.-L."/>
            <person name="Kazmierczak K.M."/>
            <person name="Andrzejewski T.M."/>
            <person name="Davidsen T.M."/>
            <person name="Wayne K.J."/>
            <person name="Tettelin H."/>
            <person name="Glass J.I."/>
            <person name="Rusch D."/>
            <person name="Podicherti R."/>
            <person name="Tsui H.-C.T."/>
            <person name="Winkler M.E."/>
        </authorList>
    </citation>
    <scope>NUCLEOTIDE SEQUENCE</scope>
</reference>
<accession>A0A382ULA0</accession>
<comment type="cofactor">
    <cofactor evidence="1">
        <name>pyridoxal 5'-phosphate</name>
        <dbReference type="ChEBI" id="CHEBI:597326"/>
    </cofactor>
</comment>
<dbReference type="GO" id="GO:0004834">
    <property type="term" value="F:tryptophan synthase activity"/>
    <property type="evidence" value="ECO:0007669"/>
    <property type="project" value="InterPro"/>
</dbReference>